<evidence type="ECO:0000256" key="3">
    <source>
        <dbReference type="SAM" id="MobiDB-lite"/>
    </source>
</evidence>
<dbReference type="PANTHER" id="PTHR12842:SF4">
    <property type="entry name" value="PROTEIN NOXP20"/>
    <property type="match status" value="1"/>
</dbReference>
<feature type="region of interest" description="Disordered" evidence="3">
    <location>
        <begin position="81"/>
        <end position="123"/>
    </location>
</feature>
<reference evidence="4" key="1">
    <citation type="submission" date="2025-08" db="UniProtKB">
        <authorList>
            <consortium name="Ensembl"/>
        </authorList>
    </citation>
    <scope>IDENTIFICATION</scope>
</reference>
<proteinExistence type="inferred from homology"/>
<dbReference type="Pfam" id="PF05334">
    <property type="entry name" value="DUF719"/>
    <property type="match status" value="2"/>
</dbReference>
<dbReference type="InterPro" id="IPR007998">
    <property type="entry name" value="DUF719"/>
</dbReference>
<dbReference type="PANTHER" id="PTHR12842">
    <property type="entry name" value="FI01459P"/>
    <property type="match status" value="1"/>
</dbReference>
<feature type="compositionally biased region" description="Basic and acidic residues" evidence="3">
    <location>
        <begin position="379"/>
        <end position="398"/>
    </location>
</feature>
<accession>A0A8C0HAS1</accession>
<reference evidence="4" key="2">
    <citation type="submission" date="2025-09" db="UniProtKB">
        <authorList>
            <consortium name="Ensembl"/>
        </authorList>
    </citation>
    <scope>IDENTIFICATION</scope>
</reference>
<name>A0A8C0HAS1_CHEAB</name>
<dbReference type="Ensembl" id="ENSCABT00000023572.1">
    <property type="protein sequence ID" value="ENSCABP00000021517.1"/>
    <property type="gene ID" value="ENSCABG00000015775.1"/>
</dbReference>
<keyword evidence="5" id="KW-1185">Reference proteome</keyword>
<keyword evidence="2" id="KW-0597">Phosphoprotein</keyword>
<gene>
    <name evidence="4" type="primary">FAM114A1</name>
</gene>
<feature type="compositionally biased region" description="Polar residues" evidence="3">
    <location>
        <begin position="81"/>
        <end position="97"/>
    </location>
</feature>
<protein>
    <submittedName>
        <fullName evidence="4">Family with sequence similarity 114 member A1</fullName>
    </submittedName>
</protein>
<evidence type="ECO:0000313" key="5">
    <source>
        <dbReference type="Proteomes" id="UP000694404"/>
    </source>
</evidence>
<dbReference type="GeneTree" id="ENSGT00390000010054"/>
<organism evidence="4 5">
    <name type="scientific">Chelonoidis abingdonii</name>
    <name type="common">Abingdon island giant tortoise</name>
    <name type="synonym">Testudo abingdonii</name>
    <dbReference type="NCBI Taxonomy" id="106734"/>
    <lineage>
        <taxon>Eukaryota</taxon>
        <taxon>Metazoa</taxon>
        <taxon>Chordata</taxon>
        <taxon>Craniata</taxon>
        <taxon>Vertebrata</taxon>
        <taxon>Euteleostomi</taxon>
        <taxon>Archelosauria</taxon>
        <taxon>Testudinata</taxon>
        <taxon>Testudines</taxon>
        <taxon>Cryptodira</taxon>
        <taxon>Durocryptodira</taxon>
        <taxon>Testudinoidea</taxon>
        <taxon>Testudinidae</taxon>
        <taxon>Chelonoidis</taxon>
    </lineage>
</organism>
<sequence>MSDSSDAIPTEGKPEVMAMLSSDVLANDAAEHSETAGILHGSSQDEQRQVSHNTSNGHEGDMIISENPLTAEVIAYQPSSGEVTENIPTDCSESVSLNPEPASEMIPNEQSSPDLDSSPKGSGWGAWGSWGKSLLSTASATVGKLRVEKLSGVKNSKSLSAEPVFFNIKCKENNYTALFYVQGKSVLTGGLDALEFIGKKTMNVLAESDPGFKKTKILMERTVSLSQLLREAKEKEKQRLAQQVTVERTAHYGLLFDEFQGLSHLEALEILSNESEAKVQYSFLTSLNGEQLETVKNDLIAIKEIFIPKESNNEEDQEEKAGMEEEFVSMLTELLFELHVAATPDKLNKARKKAHDWLKETNFSTSLDLEEKPEENKEDEQKTEQGEGDGGDKTEEKKNKTVEEVYMLSIESLAEITARCIEQLHKVAELILHGQEVEKTAQDQAKVMTNKYITVKYLCLPLALHLIIFVFLQSNKKAELLNPMVNSVLLEGCNSTTYIQDAFQLLLPVLQTSHIQTNCLKTRE</sequence>
<comment type="similarity">
    <text evidence="1">Belongs to the FAM114 family.</text>
</comment>
<dbReference type="AlphaFoldDB" id="A0A8C0HAS1"/>
<dbReference type="Proteomes" id="UP000694404">
    <property type="component" value="Unplaced"/>
</dbReference>
<evidence type="ECO:0000256" key="2">
    <source>
        <dbReference type="ARBA" id="ARBA00022553"/>
    </source>
</evidence>
<feature type="region of interest" description="Disordered" evidence="3">
    <location>
        <begin position="364"/>
        <end position="398"/>
    </location>
</feature>
<evidence type="ECO:0000313" key="4">
    <source>
        <dbReference type="Ensembl" id="ENSCABP00000021517.1"/>
    </source>
</evidence>
<dbReference type="OMA" id="WSTWGKS"/>
<evidence type="ECO:0000256" key="1">
    <source>
        <dbReference type="ARBA" id="ARBA00006903"/>
    </source>
</evidence>
<feature type="region of interest" description="Disordered" evidence="3">
    <location>
        <begin position="21"/>
        <end position="62"/>
    </location>
</feature>